<evidence type="ECO:0000313" key="2">
    <source>
        <dbReference type="Proteomes" id="UP001177595"/>
    </source>
</evidence>
<organism evidence="1 2">
    <name type="scientific">Arsenophonus nasoniae</name>
    <name type="common">son-killer infecting Nasonia vitripennis</name>
    <dbReference type="NCBI Taxonomy" id="638"/>
    <lineage>
        <taxon>Bacteria</taxon>
        <taxon>Pseudomonadati</taxon>
        <taxon>Pseudomonadota</taxon>
        <taxon>Gammaproteobacteria</taxon>
        <taxon>Enterobacterales</taxon>
        <taxon>Morganellaceae</taxon>
        <taxon>Arsenophonus</taxon>
    </lineage>
</organism>
<evidence type="ECO:0000313" key="1">
    <source>
        <dbReference type="EMBL" id="WGM03991.1"/>
    </source>
</evidence>
<sequence length="71" mass="7956">MCENLSDIEKEQELYTKFDRIVKMQLSLGVDSIHARKYWQTFLPSVEPSVLAGILAMALGSAGHQVMKSKS</sequence>
<name>A0AA95GVL8_9GAMM</name>
<dbReference type="EMBL" id="CP123514">
    <property type="protein sequence ID" value="WGM03991.1"/>
    <property type="molecule type" value="Genomic_DNA"/>
</dbReference>
<accession>A0AA95GVL8</accession>
<geneLocation type="plasmid" evidence="1 2">
    <name>paPv10</name>
</geneLocation>
<keyword evidence="1" id="KW-0614">Plasmid</keyword>
<dbReference type="RefSeq" id="WP_280627220.1">
    <property type="nucleotide sequence ID" value="NZ_CP123514.1"/>
</dbReference>
<dbReference type="Proteomes" id="UP001177595">
    <property type="component" value="Plasmid paPv10"/>
</dbReference>
<gene>
    <name evidence="1" type="ORF">QE210_21400</name>
</gene>
<protein>
    <submittedName>
        <fullName evidence="1">Uncharacterized protein</fullName>
    </submittedName>
</protein>
<dbReference type="AlphaFoldDB" id="A0AA95GVL8"/>
<proteinExistence type="predicted"/>
<reference evidence="1" key="1">
    <citation type="submission" date="2023-04" db="EMBL/GenBank/DDBJ databases">
        <title>Genome dynamics across the evolutionary transition to endosymbiosis.</title>
        <authorList>
            <person name="Siozios S."/>
            <person name="Nadal-Jimenez P."/>
            <person name="Azagi T."/>
            <person name="Sprong H."/>
            <person name="Frost C.L."/>
            <person name="Parratt S.R."/>
            <person name="Taylor G."/>
            <person name="Brettell L."/>
            <person name="Lew K.C."/>
            <person name="Croft L."/>
            <person name="King K.C."/>
            <person name="Brockhurst M.A."/>
            <person name="Hypsa V."/>
            <person name="Novakova E."/>
            <person name="Darby A.C."/>
            <person name="Hurst G.D.D."/>
        </authorList>
    </citation>
    <scope>NUCLEOTIDE SEQUENCE</scope>
    <source>
        <strain evidence="1">APv</strain>
        <plasmid evidence="1">paPv10</plasmid>
    </source>
</reference>